<dbReference type="OrthoDB" id="1777690at2"/>
<dbReference type="STRING" id="633697.EubceDRAFT1_0148"/>
<organism evidence="2 3">
    <name type="scientific">Eubacterium cellulosolvens (strain ATCC 43171 / JCM 9499 / 6)</name>
    <name type="common">Cillobacterium cellulosolvens</name>
    <dbReference type="NCBI Taxonomy" id="633697"/>
    <lineage>
        <taxon>Bacteria</taxon>
        <taxon>Bacillati</taxon>
        <taxon>Bacillota</taxon>
        <taxon>Clostridia</taxon>
        <taxon>Eubacteriales</taxon>
        <taxon>Eubacteriaceae</taxon>
        <taxon>Eubacterium</taxon>
    </lineage>
</organism>
<dbReference type="EMBL" id="CM001487">
    <property type="protein sequence ID" value="EIM56010.1"/>
    <property type="molecule type" value="Genomic_DNA"/>
</dbReference>
<sequence>MKGNRLAGILAIGMTSSLLLTGCSFSGVMENVVGKATNSKEKVVATASSSEEGTPVKAMKIDKSLDKPEFVADLSGSTNISAGNTFSMLAEAEVKDGGKVTYQWFSNNVKSNGGGTPIKGATSSSFSPKTDKGGTTYYYVVAYNNKNGKVNMVTSNVREVIVWANMYWQQNADNGGFQYLNHDDGSFPSNTTMEIEGATYTFNENGYAIDPGSGAFINVANVQSQPVETDAQPAEQPADAGAAQEAQPADAGAEQEAQPAEGEQAEGQ</sequence>
<dbReference type="HOGENOM" id="CLU_1037241_0_0_9"/>
<name>I5AQD7_EUBC6</name>
<feature type="region of interest" description="Disordered" evidence="1">
    <location>
        <begin position="224"/>
        <end position="268"/>
    </location>
</feature>
<evidence type="ECO:0000313" key="2">
    <source>
        <dbReference type="EMBL" id="EIM56010.1"/>
    </source>
</evidence>
<reference evidence="2 3" key="2">
    <citation type="submission" date="2012-02" db="EMBL/GenBank/DDBJ databases">
        <title>Improved High-Quality Draft sequence of Eubacterium cellulosolvens 6.</title>
        <authorList>
            <consortium name="US DOE Joint Genome Institute"/>
            <person name="Lucas S."/>
            <person name="Han J."/>
            <person name="Lapidus A."/>
            <person name="Cheng J.-F."/>
            <person name="Goodwin L."/>
            <person name="Pitluck S."/>
            <person name="Peters L."/>
            <person name="Mikhailova N."/>
            <person name="Gu W."/>
            <person name="Detter J.C."/>
            <person name="Han C."/>
            <person name="Tapia R."/>
            <person name="Land M."/>
            <person name="Hauser L."/>
            <person name="Kyrpides N."/>
            <person name="Ivanova N."/>
            <person name="Pagani I."/>
            <person name="Johnson E."/>
            <person name="Mukhopadhyay B."/>
            <person name="Anderson I."/>
            <person name="Woyke T."/>
        </authorList>
    </citation>
    <scope>NUCLEOTIDE SEQUENCE [LARGE SCALE GENOMIC DNA]</scope>
    <source>
        <strain evidence="2 3">6</strain>
    </source>
</reference>
<dbReference type="Gene3D" id="2.60.40.2700">
    <property type="match status" value="1"/>
</dbReference>
<dbReference type="PROSITE" id="PS51257">
    <property type="entry name" value="PROKAR_LIPOPROTEIN"/>
    <property type="match status" value="1"/>
</dbReference>
<protein>
    <submittedName>
        <fullName evidence="2">Uncharacterized protein</fullName>
    </submittedName>
</protein>
<feature type="compositionally biased region" description="Low complexity" evidence="1">
    <location>
        <begin position="230"/>
        <end position="268"/>
    </location>
</feature>
<dbReference type="eggNOG" id="COG3291">
    <property type="taxonomic scope" value="Bacteria"/>
</dbReference>
<evidence type="ECO:0000313" key="3">
    <source>
        <dbReference type="Proteomes" id="UP000005753"/>
    </source>
</evidence>
<reference evidence="2 3" key="1">
    <citation type="submission" date="2010-08" db="EMBL/GenBank/DDBJ databases">
        <authorList>
            <consortium name="US DOE Joint Genome Institute (JGI-PGF)"/>
            <person name="Lucas S."/>
            <person name="Copeland A."/>
            <person name="Lapidus A."/>
            <person name="Cheng J.-F."/>
            <person name="Bruce D."/>
            <person name="Goodwin L."/>
            <person name="Pitluck S."/>
            <person name="Land M.L."/>
            <person name="Hauser L."/>
            <person name="Chang Y.-J."/>
            <person name="Anderson I.J."/>
            <person name="Johnson E."/>
            <person name="Mulhopadhyay B."/>
            <person name="Kyrpides N."/>
            <person name="Woyke T.J."/>
        </authorList>
    </citation>
    <scope>NUCLEOTIDE SEQUENCE [LARGE SCALE GENOMIC DNA]</scope>
    <source>
        <strain evidence="2 3">6</strain>
    </source>
</reference>
<proteinExistence type="predicted"/>
<gene>
    <name evidence="2" type="ORF">EubceDRAFT1_0148</name>
</gene>
<accession>I5AQD7</accession>
<evidence type="ECO:0000256" key="1">
    <source>
        <dbReference type="SAM" id="MobiDB-lite"/>
    </source>
</evidence>
<keyword evidence="3" id="KW-1185">Reference proteome</keyword>
<dbReference type="AlphaFoldDB" id="I5AQD7"/>
<dbReference type="Proteomes" id="UP000005753">
    <property type="component" value="Chromosome"/>
</dbReference>